<gene>
    <name evidence="2" type="ORF">RGD00_14375</name>
</gene>
<evidence type="ECO:0000313" key="3">
    <source>
        <dbReference type="Proteomes" id="UP001247754"/>
    </source>
</evidence>
<dbReference type="Proteomes" id="UP001247754">
    <property type="component" value="Unassembled WGS sequence"/>
</dbReference>
<feature type="domain" description="Xylose isomerase-like TIM barrel" evidence="1">
    <location>
        <begin position="21"/>
        <end position="227"/>
    </location>
</feature>
<dbReference type="InterPro" id="IPR013022">
    <property type="entry name" value="Xyl_isomerase-like_TIM-brl"/>
</dbReference>
<dbReference type="PANTHER" id="PTHR12110:SF48">
    <property type="entry name" value="BLL3656 PROTEIN"/>
    <property type="match status" value="1"/>
</dbReference>
<dbReference type="SUPFAM" id="SSF51658">
    <property type="entry name" value="Xylose isomerase-like"/>
    <property type="match status" value="1"/>
</dbReference>
<dbReference type="Gene3D" id="3.20.20.150">
    <property type="entry name" value="Divalent-metal-dependent TIM barrel enzymes"/>
    <property type="match status" value="1"/>
</dbReference>
<keyword evidence="3" id="KW-1185">Reference proteome</keyword>
<name>A0ABU1FB10_9RHOB</name>
<dbReference type="PANTHER" id="PTHR12110">
    <property type="entry name" value="HYDROXYPYRUVATE ISOMERASE"/>
    <property type="match status" value="1"/>
</dbReference>
<organism evidence="2 3">
    <name type="scientific">Ruixingdingia sedimenti</name>
    <dbReference type="NCBI Taxonomy" id="3073604"/>
    <lineage>
        <taxon>Bacteria</taxon>
        <taxon>Pseudomonadati</taxon>
        <taxon>Pseudomonadota</taxon>
        <taxon>Alphaproteobacteria</taxon>
        <taxon>Rhodobacterales</taxon>
        <taxon>Paracoccaceae</taxon>
        <taxon>Ruixingdingia</taxon>
    </lineage>
</organism>
<dbReference type="RefSeq" id="WP_310458037.1">
    <property type="nucleotide sequence ID" value="NZ_JAVKPH010000017.1"/>
</dbReference>
<accession>A0ABU1FB10</accession>
<dbReference type="Pfam" id="PF01261">
    <property type="entry name" value="AP_endonuc_2"/>
    <property type="match status" value="1"/>
</dbReference>
<comment type="caution">
    <text evidence="2">The sequence shown here is derived from an EMBL/GenBank/DDBJ whole genome shotgun (WGS) entry which is preliminary data.</text>
</comment>
<reference evidence="2 3" key="1">
    <citation type="submission" date="2023-09" db="EMBL/GenBank/DDBJ databases">
        <title>Xinfangfangia sedmenti sp. nov., isolated the sedment.</title>
        <authorList>
            <person name="Xu L."/>
        </authorList>
    </citation>
    <scope>NUCLEOTIDE SEQUENCE [LARGE SCALE GENOMIC DNA]</scope>
    <source>
        <strain evidence="2 3">LG-4</strain>
    </source>
</reference>
<proteinExistence type="predicted"/>
<dbReference type="InterPro" id="IPR050312">
    <property type="entry name" value="IolE/XylAMocC-like"/>
</dbReference>
<sequence length="266" mass="29274">MRPLCIDWLTAPELDAPGLVRAAAANGVERVSLMVQTMYPFADRTLLGDTAARRETRRLCRDLGVRVDCMEVLRLHGDTDPQSLRPAFDSGAYLDARTAVVLAFDPDESRLADLMALTCEVAADYGIAVVTELNRRFTLKSLEDAARLIGRMGRDDLGVQIDSMHFYRYGSKTGDIAPHAHLIARAQICDGPLAGPESAHDQMIEGRTNRLLPGEGELPLAGWLAEIPRDVVVALESPFLRLEVHERLRRGVARLRALVAQVDGQP</sequence>
<evidence type="ECO:0000259" key="1">
    <source>
        <dbReference type="Pfam" id="PF01261"/>
    </source>
</evidence>
<dbReference type="EMBL" id="JAVKPH010000017">
    <property type="protein sequence ID" value="MDR5653798.1"/>
    <property type="molecule type" value="Genomic_DNA"/>
</dbReference>
<evidence type="ECO:0000313" key="2">
    <source>
        <dbReference type="EMBL" id="MDR5653798.1"/>
    </source>
</evidence>
<protein>
    <submittedName>
        <fullName evidence="2">TIM barrel protein</fullName>
    </submittedName>
</protein>
<dbReference type="InterPro" id="IPR036237">
    <property type="entry name" value="Xyl_isomerase-like_sf"/>
</dbReference>